<organism evidence="1 2">
    <name type="scientific">Pristionchus entomophagus</name>
    <dbReference type="NCBI Taxonomy" id="358040"/>
    <lineage>
        <taxon>Eukaryota</taxon>
        <taxon>Metazoa</taxon>
        <taxon>Ecdysozoa</taxon>
        <taxon>Nematoda</taxon>
        <taxon>Chromadorea</taxon>
        <taxon>Rhabditida</taxon>
        <taxon>Rhabditina</taxon>
        <taxon>Diplogasteromorpha</taxon>
        <taxon>Diplogasteroidea</taxon>
        <taxon>Neodiplogasteridae</taxon>
        <taxon>Pristionchus</taxon>
    </lineage>
</organism>
<name>A0AAV5UGI5_9BILA</name>
<proteinExistence type="predicted"/>
<reference evidence="1" key="1">
    <citation type="submission" date="2023-10" db="EMBL/GenBank/DDBJ databases">
        <title>Genome assembly of Pristionchus species.</title>
        <authorList>
            <person name="Yoshida K."/>
            <person name="Sommer R.J."/>
        </authorList>
    </citation>
    <scope>NUCLEOTIDE SEQUENCE</scope>
    <source>
        <strain evidence="1">RS0144</strain>
    </source>
</reference>
<gene>
    <name evidence="1" type="ORF">PENTCL1PPCAC_27663</name>
</gene>
<sequence length="205" mass="22719">INLFIISKFITRKKHAKSTSYCNNHENLTVSTTIDTSLSISEVSIGNSILEKNLWSLPEEFSFIIHSGGIHSVSSVVRRIRIILEVSGSQPVFGHHLVQHPVLFLGACFIVETGRLEVVVLRISDLVLSRMRVDPHAVVESLESIEDVLCGSLPSVLGREADVVLPVWDACDATRRGRRSNCCRWRLQQTAAASRSLAQAKHALQ</sequence>
<accession>A0AAV5UGI5</accession>
<evidence type="ECO:0000313" key="1">
    <source>
        <dbReference type="EMBL" id="GMT05489.1"/>
    </source>
</evidence>
<evidence type="ECO:0000313" key="2">
    <source>
        <dbReference type="Proteomes" id="UP001432027"/>
    </source>
</evidence>
<feature type="non-terminal residue" evidence="1">
    <location>
        <position position="205"/>
    </location>
</feature>
<protein>
    <submittedName>
        <fullName evidence="1">Uncharacterized protein</fullName>
    </submittedName>
</protein>
<dbReference type="EMBL" id="BTSX01000006">
    <property type="protein sequence ID" value="GMT05489.1"/>
    <property type="molecule type" value="Genomic_DNA"/>
</dbReference>
<dbReference type="AlphaFoldDB" id="A0AAV5UGI5"/>
<comment type="caution">
    <text evidence="1">The sequence shown here is derived from an EMBL/GenBank/DDBJ whole genome shotgun (WGS) entry which is preliminary data.</text>
</comment>
<keyword evidence="2" id="KW-1185">Reference proteome</keyword>
<feature type="non-terminal residue" evidence="1">
    <location>
        <position position="1"/>
    </location>
</feature>
<dbReference type="Proteomes" id="UP001432027">
    <property type="component" value="Unassembled WGS sequence"/>
</dbReference>